<dbReference type="PANTHER" id="PTHR12526">
    <property type="entry name" value="GLYCOSYLTRANSFERASE"/>
    <property type="match status" value="1"/>
</dbReference>
<dbReference type="Proteomes" id="UP000176645">
    <property type="component" value="Unassembled WGS sequence"/>
</dbReference>
<protein>
    <recommendedName>
        <fullName evidence="5">Glycosyl transferase family 1 domain-containing protein</fullName>
    </recommendedName>
</protein>
<evidence type="ECO:0000313" key="3">
    <source>
        <dbReference type="EMBL" id="OGY26351.1"/>
    </source>
</evidence>
<dbReference type="InterPro" id="IPR001296">
    <property type="entry name" value="Glyco_trans_1"/>
</dbReference>
<feature type="domain" description="Glycosyl transferase family 1" evidence="1">
    <location>
        <begin position="188"/>
        <end position="356"/>
    </location>
</feature>
<dbReference type="Gene3D" id="3.40.50.2000">
    <property type="entry name" value="Glycogen Phosphorylase B"/>
    <property type="match status" value="2"/>
</dbReference>
<dbReference type="EMBL" id="MHCU01000071">
    <property type="protein sequence ID" value="OGY26351.1"/>
    <property type="molecule type" value="Genomic_DNA"/>
</dbReference>
<dbReference type="PANTHER" id="PTHR12526:SF630">
    <property type="entry name" value="GLYCOSYLTRANSFERASE"/>
    <property type="match status" value="1"/>
</dbReference>
<comment type="caution">
    <text evidence="3">The sequence shown here is derived from an EMBL/GenBank/DDBJ whole genome shotgun (WGS) entry which is preliminary data.</text>
</comment>
<dbReference type="AlphaFoldDB" id="A0A1G1WFF0"/>
<feature type="domain" description="Glycosyltransferase subfamily 4-like N-terminal" evidence="2">
    <location>
        <begin position="11"/>
        <end position="178"/>
    </location>
</feature>
<sequence>MIIFISSSPFMGGAEYQMLDLIWGLAGKYEIRFLSNSSSPLLGLLPKNVDKEVFDLGSTLGKFRGINIMDPRNLVGIRNLGKVFSSNALQERDLVVTYDYKELVLAKKARGKSKHIHFQHPQFPNWLRLNPFVRNLVVSSMSQVDRVVVDCFAVKAQLRQFGVEENNIEVIYNGIDENKFVPATWDEKNKIRKKLGLVGKQIIGINARINAGKGYETLIPVFKQIKTGFPDTCLVSVGGGNPYIQKKINSLVNKLGLSGRVKFLGEWPRDKTPEFYKAIDIFTLPSETEGLPLTVIEAMFSGLPVVATSVGGIPEEVVEGRTGYLVEPKDSVGLAEAILKLLENKQLAIKIGSDGRRIALENFTKNKMIDNTYKLLVRMGVRQ</sequence>
<proteinExistence type="predicted"/>
<organism evidence="3 4">
    <name type="scientific">Candidatus Woykebacteria bacterium RBG_19FT_COMBO_43_10</name>
    <dbReference type="NCBI Taxonomy" id="1802598"/>
    <lineage>
        <taxon>Bacteria</taxon>
        <taxon>Candidatus Woykeibacteriota</taxon>
    </lineage>
</organism>
<dbReference type="Pfam" id="PF13439">
    <property type="entry name" value="Glyco_transf_4"/>
    <property type="match status" value="1"/>
</dbReference>
<reference evidence="3 4" key="1">
    <citation type="journal article" date="2016" name="Nat. Commun.">
        <title>Thousands of microbial genomes shed light on interconnected biogeochemical processes in an aquifer system.</title>
        <authorList>
            <person name="Anantharaman K."/>
            <person name="Brown C.T."/>
            <person name="Hug L.A."/>
            <person name="Sharon I."/>
            <person name="Castelle C.J."/>
            <person name="Probst A.J."/>
            <person name="Thomas B.C."/>
            <person name="Singh A."/>
            <person name="Wilkins M.J."/>
            <person name="Karaoz U."/>
            <person name="Brodie E.L."/>
            <person name="Williams K.H."/>
            <person name="Hubbard S.S."/>
            <person name="Banfield J.F."/>
        </authorList>
    </citation>
    <scope>NUCLEOTIDE SEQUENCE [LARGE SCALE GENOMIC DNA]</scope>
</reference>
<dbReference type="SUPFAM" id="SSF53756">
    <property type="entry name" value="UDP-Glycosyltransferase/glycogen phosphorylase"/>
    <property type="match status" value="1"/>
</dbReference>
<dbReference type="CDD" id="cd03801">
    <property type="entry name" value="GT4_PimA-like"/>
    <property type="match status" value="1"/>
</dbReference>
<evidence type="ECO:0008006" key="5">
    <source>
        <dbReference type="Google" id="ProtNLM"/>
    </source>
</evidence>
<name>A0A1G1WFF0_9BACT</name>
<accession>A0A1G1WFF0</accession>
<evidence type="ECO:0000259" key="2">
    <source>
        <dbReference type="Pfam" id="PF13439"/>
    </source>
</evidence>
<dbReference type="InterPro" id="IPR028098">
    <property type="entry name" value="Glyco_trans_4-like_N"/>
</dbReference>
<gene>
    <name evidence="3" type="ORF">A2Z42_03425</name>
</gene>
<dbReference type="GO" id="GO:0016757">
    <property type="term" value="F:glycosyltransferase activity"/>
    <property type="evidence" value="ECO:0007669"/>
    <property type="project" value="InterPro"/>
</dbReference>
<dbReference type="Pfam" id="PF00534">
    <property type="entry name" value="Glycos_transf_1"/>
    <property type="match status" value="1"/>
</dbReference>
<evidence type="ECO:0000313" key="4">
    <source>
        <dbReference type="Proteomes" id="UP000176645"/>
    </source>
</evidence>
<evidence type="ECO:0000259" key="1">
    <source>
        <dbReference type="Pfam" id="PF00534"/>
    </source>
</evidence>